<name>A0A2K8UJ45_9GAMM</name>
<evidence type="ECO:0000256" key="1">
    <source>
        <dbReference type="SAM" id="SignalP"/>
    </source>
</evidence>
<dbReference type="OrthoDB" id="7061890at2"/>
<organism evidence="2 3">
    <name type="scientific">Candidatus Thiodictyon syntrophicum</name>
    <dbReference type="NCBI Taxonomy" id="1166950"/>
    <lineage>
        <taxon>Bacteria</taxon>
        <taxon>Pseudomonadati</taxon>
        <taxon>Pseudomonadota</taxon>
        <taxon>Gammaproteobacteria</taxon>
        <taxon>Chromatiales</taxon>
        <taxon>Chromatiaceae</taxon>
        <taxon>Thiodictyon</taxon>
    </lineage>
</organism>
<dbReference type="RefSeq" id="WP_100923214.1">
    <property type="nucleotide sequence ID" value="NZ_CP020372.1"/>
</dbReference>
<gene>
    <name evidence="2" type="ORF">THSYN_32390</name>
</gene>
<dbReference type="KEGG" id="tsy:THSYN_32390"/>
<keyword evidence="3" id="KW-1185">Reference proteome</keyword>
<evidence type="ECO:0000313" key="3">
    <source>
        <dbReference type="Proteomes" id="UP000232638"/>
    </source>
</evidence>
<dbReference type="AlphaFoldDB" id="A0A2K8UJ45"/>
<dbReference type="Proteomes" id="UP000232638">
    <property type="component" value="Plasmid pTs485"/>
</dbReference>
<reference evidence="2 3" key="1">
    <citation type="submission" date="2017-03" db="EMBL/GenBank/DDBJ databases">
        <title>Complete genome sequence of Candidatus 'Thiodictyon syntrophicum' sp. nov. strain Cad16T, a photolithoautotroph purple sulfur bacterium isolated from an alpine meromictic lake.</title>
        <authorList>
            <person name="Luedin S.M."/>
            <person name="Pothier J.F."/>
            <person name="Danza F."/>
            <person name="Storelli N."/>
            <person name="Wittwer M."/>
            <person name="Tonolla M."/>
        </authorList>
    </citation>
    <scope>NUCLEOTIDE SEQUENCE [LARGE SCALE GENOMIC DNA]</scope>
    <source>
        <strain evidence="2 3">Cad16T</strain>
        <plasmid evidence="3">Plasmid pts485</plasmid>
    </source>
</reference>
<sequence>MSAHLRRFRFAAAASLAAALTVFSLNREELFAMTDPSVQMGWEWRAERALEQRVGLRLIQIKIEGSGLFGIGRSPSLGGSLPDPQRVQADVISVERPGLAAKGIRIGFRIPKVELRGAREGSLAAIGIIGENVVCFAPAPVEVTEASLTGWISEAPCP</sequence>
<accession>A0A2K8UJ45</accession>
<dbReference type="EMBL" id="CP020372">
    <property type="protein sequence ID" value="AUB85603.1"/>
    <property type="molecule type" value="Genomic_DNA"/>
</dbReference>
<keyword evidence="1" id="KW-0732">Signal</keyword>
<keyword evidence="2" id="KW-0614">Plasmid</keyword>
<evidence type="ECO:0000313" key="2">
    <source>
        <dbReference type="EMBL" id="AUB85603.1"/>
    </source>
</evidence>
<proteinExistence type="predicted"/>
<protein>
    <submittedName>
        <fullName evidence="2">Uncharacterized protein</fullName>
    </submittedName>
</protein>
<feature type="chain" id="PRO_5014733088" evidence="1">
    <location>
        <begin position="28"/>
        <end position="158"/>
    </location>
</feature>
<geneLocation type="plasmid" evidence="3">
    <name>pts485</name>
</geneLocation>
<feature type="signal peptide" evidence="1">
    <location>
        <begin position="1"/>
        <end position="27"/>
    </location>
</feature>